<sequence>MSDSIQSMQSLHKNLVSFFDELIDMFPNEGDFVIFRIMVKDRVPITELVPHLARYLLPEKETVKNAIKNAIAGNPSAFNERINDMFAQFGGTSQTTNYKNLFDGMDNENKVVIWKWLHVFIHLLEKCQR</sequence>
<organism evidence="1">
    <name type="scientific">viral metagenome</name>
    <dbReference type="NCBI Taxonomy" id="1070528"/>
    <lineage>
        <taxon>unclassified sequences</taxon>
        <taxon>metagenomes</taxon>
        <taxon>organismal metagenomes</taxon>
    </lineage>
</organism>
<dbReference type="AlphaFoldDB" id="A0A6C0KES5"/>
<evidence type="ECO:0000313" key="1">
    <source>
        <dbReference type="EMBL" id="QHU15646.1"/>
    </source>
</evidence>
<name>A0A6C0KES5_9ZZZZ</name>
<reference evidence="1" key="1">
    <citation type="journal article" date="2020" name="Nature">
        <title>Giant virus diversity and host interactions through global metagenomics.</title>
        <authorList>
            <person name="Schulz F."/>
            <person name="Roux S."/>
            <person name="Paez-Espino D."/>
            <person name="Jungbluth S."/>
            <person name="Walsh D.A."/>
            <person name="Denef V.J."/>
            <person name="McMahon K.D."/>
            <person name="Konstantinidis K.T."/>
            <person name="Eloe-Fadrosh E.A."/>
            <person name="Kyrpides N.C."/>
            <person name="Woyke T."/>
        </authorList>
    </citation>
    <scope>NUCLEOTIDE SEQUENCE</scope>
    <source>
        <strain evidence="1">GVMAG-S-3300010158-109</strain>
    </source>
</reference>
<proteinExistence type="predicted"/>
<dbReference type="EMBL" id="MN740867">
    <property type="protein sequence ID" value="QHU15646.1"/>
    <property type="molecule type" value="Genomic_DNA"/>
</dbReference>
<protein>
    <submittedName>
        <fullName evidence="1">Uncharacterized protein</fullName>
    </submittedName>
</protein>
<accession>A0A6C0KES5</accession>